<dbReference type="Proteomes" id="UP001499930">
    <property type="component" value="Unassembled WGS sequence"/>
</dbReference>
<evidence type="ECO:0000313" key="3">
    <source>
        <dbReference type="Proteomes" id="UP001499930"/>
    </source>
</evidence>
<dbReference type="EMBL" id="BAAAWD010000007">
    <property type="protein sequence ID" value="GAA3007761.1"/>
    <property type="molecule type" value="Genomic_DNA"/>
</dbReference>
<evidence type="ECO:0000256" key="1">
    <source>
        <dbReference type="SAM" id="Phobius"/>
    </source>
</evidence>
<comment type="caution">
    <text evidence="2">The sequence shown here is derived from an EMBL/GenBank/DDBJ whole genome shotgun (WGS) entry which is preliminary data.</text>
</comment>
<keyword evidence="3" id="KW-1185">Reference proteome</keyword>
<sequence>MPFTPSHVAAVLPLISSERIRRLLDPWALALGAMVPDLPIFFPFLPDYMIWHSLRGVVTIDPFAVVVLLAVFHLLLRDPLTALLPPALAGRAAALTPGMYGWRRLPAVVAGGVVGAFTHKVWDSFTHSYSAALWGWSWLDGRVGDVISVFRLLQYTSTVAGLAVVVWWAWRGLSAMEPRPVPERLVLPAGERAAVLVATAVSIVLGAIAWTIAFPSGTKAELMTRVGAGVVVGCSAMLLVYALIWQLRRAMAVFEGA</sequence>
<keyword evidence="1" id="KW-0812">Transmembrane</keyword>
<feature type="transmembrane region" description="Helical" evidence="1">
    <location>
        <begin position="27"/>
        <end position="45"/>
    </location>
</feature>
<dbReference type="RefSeq" id="WP_344895155.1">
    <property type="nucleotide sequence ID" value="NZ_BAAAWD010000007.1"/>
</dbReference>
<dbReference type="InterPro" id="IPR025238">
    <property type="entry name" value="DUF4184"/>
</dbReference>
<name>A0ABP6KK69_9ACTN</name>
<dbReference type="Pfam" id="PF13803">
    <property type="entry name" value="DUF4184"/>
    <property type="match status" value="1"/>
</dbReference>
<accession>A0ABP6KK69</accession>
<gene>
    <name evidence="2" type="ORF">GCM10017559_32480</name>
</gene>
<keyword evidence="1" id="KW-0472">Membrane</keyword>
<feature type="transmembrane region" description="Helical" evidence="1">
    <location>
        <begin position="152"/>
        <end position="173"/>
    </location>
</feature>
<keyword evidence="1" id="KW-1133">Transmembrane helix</keyword>
<feature type="transmembrane region" description="Helical" evidence="1">
    <location>
        <begin position="226"/>
        <end position="244"/>
    </location>
</feature>
<reference evidence="3" key="1">
    <citation type="journal article" date="2019" name="Int. J. Syst. Evol. Microbiol.">
        <title>The Global Catalogue of Microorganisms (GCM) 10K type strain sequencing project: providing services to taxonomists for standard genome sequencing and annotation.</title>
        <authorList>
            <consortium name="The Broad Institute Genomics Platform"/>
            <consortium name="The Broad Institute Genome Sequencing Center for Infectious Disease"/>
            <person name="Wu L."/>
            <person name="Ma J."/>
        </authorList>
    </citation>
    <scope>NUCLEOTIDE SEQUENCE [LARGE SCALE GENOMIC DNA]</scope>
    <source>
        <strain evidence="3">JCM 3106</strain>
    </source>
</reference>
<organism evidence="2 3">
    <name type="scientific">Streptosporangium longisporum</name>
    <dbReference type="NCBI Taxonomy" id="46187"/>
    <lineage>
        <taxon>Bacteria</taxon>
        <taxon>Bacillati</taxon>
        <taxon>Actinomycetota</taxon>
        <taxon>Actinomycetes</taxon>
        <taxon>Streptosporangiales</taxon>
        <taxon>Streptosporangiaceae</taxon>
        <taxon>Streptosporangium</taxon>
    </lineage>
</organism>
<evidence type="ECO:0000313" key="2">
    <source>
        <dbReference type="EMBL" id="GAA3007761.1"/>
    </source>
</evidence>
<feature type="transmembrane region" description="Helical" evidence="1">
    <location>
        <begin position="193"/>
        <end position="214"/>
    </location>
</feature>
<proteinExistence type="predicted"/>
<protein>
    <submittedName>
        <fullName evidence="2">DUF4184 family protein</fullName>
    </submittedName>
</protein>
<feature type="transmembrane region" description="Helical" evidence="1">
    <location>
        <begin position="57"/>
        <end position="76"/>
    </location>
</feature>